<evidence type="ECO:0000256" key="2">
    <source>
        <dbReference type="ARBA" id="ARBA00022737"/>
    </source>
</evidence>
<keyword evidence="2" id="KW-0677">Repeat</keyword>
<evidence type="ECO:0000313" key="5">
    <source>
        <dbReference type="Proteomes" id="UP001161757"/>
    </source>
</evidence>
<feature type="compositionally biased region" description="Polar residues" evidence="3">
    <location>
        <begin position="331"/>
        <end position="376"/>
    </location>
</feature>
<evidence type="ECO:0008006" key="6">
    <source>
        <dbReference type="Google" id="ProtNLM"/>
    </source>
</evidence>
<feature type="region of interest" description="Disordered" evidence="3">
    <location>
        <begin position="1"/>
        <end position="22"/>
    </location>
</feature>
<dbReference type="InterPro" id="IPR032675">
    <property type="entry name" value="LRR_dom_sf"/>
</dbReference>
<dbReference type="PANTHER" id="PTHR48051">
    <property type="match status" value="1"/>
</dbReference>
<proteinExistence type="predicted"/>
<comment type="caution">
    <text evidence="4">The sequence shown here is derived from an EMBL/GenBank/DDBJ whole genome shotgun (WGS) entry which is preliminary data.</text>
</comment>
<dbReference type="SUPFAM" id="SSF52075">
    <property type="entry name" value="Outer arm dynein light chain 1"/>
    <property type="match status" value="1"/>
</dbReference>
<dbReference type="SMART" id="SM00369">
    <property type="entry name" value="LRR_TYP"/>
    <property type="match status" value="10"/>
</dbReference>
<feature type="compositionally biased region" description="Polar residues" evidence="3">
    <location>
        <begin position="292"/>
        <end position="301"/>
    </location>
</feature>
<dbReference type="SUPFAM" id="SSF52058">
    <property type="entry name" value="L domain-like"/>
    <property type="match status" value="1"/>
</dbReference>
<gene>
    <name evidence="4" type="ORF">HRR80_009330</name>
</gene>
<dbReference type="EMBL" id="JAJGCB010000034">
    <property type="protein sequence ID" value="KAJ8986610.1"/>
    <property type="molecule type" value="Genomic_DNA"/>
</dbReference>
<organism evidence="4 5">
    <name type="scientific">Exophiala dermatitidis</name>
    <name type="common">Black yeast-like fungus</name>
    <name type="synonym">Wangiella dermatitidis</name>
    <dbReference type="NCBI Taxonomy" id="5970"/>
    <lineage>
        <taxon>Eukaryota</taxon>
        <taxon>Fungi</taxon>
        <taxon>Dikarya</taxon>
        <taxon>Ascomycota</taxon>
        <taxon>Pezizomycotina</taxon>
        <taxon>Eurotiomycetes</taxon>
        <taxon>Chaetothyriomycetidae</taxon>
        <taxon>Chaetothyriales</taxon>
        <taxon>Herpotrichiellaceae</taxon>
        <taxon>Exophiala</taxon>
    </lineage>
</organism>
<dbReference type="SMART" id="SM00364">
    <property type="entry name" value="LRR_BAC"/>
    <property type="match status" value="5"/>
</dbReference>
<feature type="compositionally biased region" description="Low complexity" evidence="3">
    <location>
        <begin position="193"/>
        <end position="204"/>
    </location>
</feature>
<sequence length="1034" mass="114439">MDHEQGSRIPHGARGSIPRLSRLPMPRAIASSDNLRLTVRTQAVPGARQHELRNISHLPRPSGVSDPLGETFNRSIRSRYGWSDNNGTQRHVSPVREALRETQSTSLERTPPKPLIEPPIHDNGDENPSRKDEGMQLHKEKRRPRPSLSERTMETLAQVSPCPSPQRRTSLSVHDGKMPPPLRPASTLKESRPSSPAASRPISPTRKPFRPPGRISPTKDKSALPPVISPDEIYTPPRAFVRGQHTMTEKPLRPPRRSISSVFEAQSQDTVENPPIKVSAQTVKVRPHPGSKTLNSQNPLSSIFRDPSTDTLGHTKAKAPIDNDRGRLLKSRSTGKTVAPSASSSARSKTLKPTTDRQPAQSVSAVPSPEATSSPKSSAALRQAVASAKAARRKAATGGLSNPVPVSETPVFMSPWSMDGLIMAGDNKTLLRTRIQQAATTGKLDIVGMNLKRLPAEVKDMYNAENSTINWSEMVDLVRLVAADNEIEELEDHFFPDYTAAELEDDDEKSNQFGGLETIDLHRNKLQQLPIGIRRLERLQTLNLNSNRFTNDVIDIVSQIPGLRELRLGENVLNGALNLRAGRFEHLQVLDLHSNRIERIDEEGLARLKNLKVLDISHNKLTTLPWDILSTLPLTELNGSKNQLSGTLFGGQTSLHALRRLDVSYNRLDGVSDVELDLPELRSLVLDGNKITRLPDLTKCKELQILRAAENQLEDIPPSLVHLQTLKSGDFSHNNIRLVDTGIARLANLSSLNLAANPLRERKYLTMTTMELKNDLERKLASDQTDSEALRPQNGVSGTHRYQPAGGILDLSSQSLTVVQLQEVDLSHTDVPIHTLKLSNNDLSEFPVTLLSHPALKYSLRSLDLSHNPLQSINYLGCELFLPNLKSLFIVSTGLTSLDALTTHLKAPCLTELNISCHRLTGKVPWVRAWWPSCHTLLATDNWFTSVEVEGVRGLEVLDIRNNEIDSLPPKLGLLGNLPGTTNSGGKLRVLEVSGNKFRVPRQSVIEKGSEAILRDLRRMIPEQEVPDEWKDAV</sequence>
<feature type="region of interest" description="Disordered" evidence="3">
    <location>
        <begin position="78"/>
        <end position="385"/>
    </location>
</feature>
<evidence type="ECO:0000313" key="4">
    <source>
        <dbReference type="EMBL" id="KAJ8986610.1"/>
    </source>
</evidence>
<protein>
    <recommendedName>
        <fullName evidence="6">Adenylate cyclase</fullName>
    </recommendedName>
</protein>
<dbReference type="Proteomes" id="UP001161757">
    <property type="component" value="Unassembled WGS sequence"/>
</dbReference>
<dbReference type="AlphaFoldDB" id="A0AAN6IQD7"/>
<name>A0AAN6IQD7_EXODE</name>
<dbReference type="InterPro" id="IPR003591">
    <property type="entry name" value="Leu-rich_rpt_typical-subtyp"/>
</dbReference>
<keyword evidence="1" id="KW-0433">Leucine-rich repeat</keyword>
<dbReference type="PROSITE" id="PS51450">
    <property type="entry name" value="LRR"/>
    <property type="match status" value="5"/>
</dbReference>
<feature type="compositionally biased region" description="Basic and acidic residues" evidence="3">
    <location>
        <begin position="119"/>
        <end position="138"/>
    </location>
</feature>
<dbReference type="Gene3D" id="3.80.10.10">
    <property type="entry name" value="Ribonuclease Inhibitor"/>
    <property type="match status" value="4"/>
</dbReference>
<evidence type="ECO:0000256" key="3">
    <source>
        <dbReference type="SAM" id="MobiDB-lite"/>
    </source>
</evidence>
<accession>A0AAN6IQD7</accession>
<dbReference type="Pfam" id="PF13855">
    <property type="entry name" value="LRR_8"/>
    <property type="match status" value="1"/>
</dbReference>
<dbReference type="PANTHER" id="PTHR48051:SF54">
    <property type="entry name" value="LEUCINE-RICH REPEAT-CONTAINING PROTEIN"/>
    <property type="match status" value="1"/>
</dbReference>
<dbReference type="SMART" id="SM00365">
    <property type="entry name" value="LRR_SD22"/>
    <property type="match status" value="6"/>
</dbReference>
<dbReference type="InterPro" id="IPR001611">
    <property type="entry name" value="Leu-rich_rpt"/>
</dbReference>
<feature type="compositionally biased region" description="Polar residues" evidence="3">
    <location>
        <begin position="258"/>
        <end position="271"/>
    </location>
</feature>
<dbReference type="InterPro" id="IPR050216">
    <property type="entry name" value="LRR_domain-containing"/>
</dbReference>
<evidence type="ECO:0000256" key="1">
    <source>
        <dbReference type="ARBA" id="ARBA00022614"/>
    </source>
</evidence>
<dbReference type="GO" id="GO:0005737">
    <property type="term" value="C:cytoplasm"/>
    <property type="evidence" value="ECO:0007669"/>
    <property type="project" value="TreeGrafter"/>
</dbReference>
<reference evidence="4" key="1">
    <citation type="submission" date="2023-01" db="EMBL/GenBank/DDBJ databases">
        <title>Exophiala dermititidis isolated from Cystic Fibrosis Patient.</title>
        <authorList>
            <person name="Kurbessoian T."/>
            <person name="Crocker A."/>
            <person name="Murante D."/>
            <person name="Hogan D.A."/>
            <person name="Stajich J.E."/>
        </authorList>
    </citation>
    <scope>NUCLEOTIDE SEQUENCE</scope>
    <source>
        <strain evidence="4">Ex8</strain>
    </source>
</reference>